<sequence>MRDKDQFPKLDFSSILKKGTLDGNEIIKEWFPNDIKYHIFLSHSHKDEELALEIAYILEERHNLKVFVDSDIWGNSLDLLKRINDKYCIAEEDKTLYDYDKCNYSASHVYLMLMNSLNIMIDRCEALFFLNTPNSILLKDSLDNLDDLERTSSPWIFSEIQISKTIRKKIDRPRTKSFSSTEKLDESLQISYPLDIKSFPKISCEIFKDWIEMKCNSPYEALDDLYKCIH</sequence>
<dbReference type="AlphaFoldDB" id="A0A1Z4BPK5"/>
<dbReference type="SUPFAM" id="SSF52200">
    <property type="entry name" value="Toll/Interleukin receptor TIR domain"/>
    <property type="match status" value="1"/>
</dbReference>
<gene>
    <name evidence="1" type="ORF">CBG49_09175</name>
</gene>
<proteinExistence type="predicted"/>
<keyword evidence="2" id="KW-1185">Reference proteome</keyword>
<dbReference type="KEGG" id="capn:CBG49_09175"/>
<evidence type="ECO:0000313" key="2">
    <source>
        <dbReference type="Proteomes" id="UP000197007"/>
    </source>
</evidence>
<organism evidence="1 2">
    <name type="scientific">Capnocytophaga endodontalis</name>
    <dbReference type="NCBI Taxonomy" id="2708117"/>
    <lineage>
        <taxon>Bacteria</taxon>
        <taxon>Pseudomonadati</taxon>
        <taxon>Bacteroidota</taxon>
        <taxon>Flavobacteriia</taxon>
        <taxon>Flavobacteriales</taxon>
        <taxon>Flavobacteriaceae</taxon>
        <taxon>Capnocytophaga</taxon>
    </lineage>
</organism>
<name>A0A1Z4BPK5_9FLAO</name>
<dbReference type="InterPro" id="IPR035897">
    <property type="entry name" value="Toll_tir_struct_dom_sf"/>
</dbReference>
<protein>
    <recommendedName>
        <fullName evidence="3">TIR domain-containing protein</fullName>
    </recommendedName>
</protein>
<evidence type="ECO:0008006" key="3">
    <source>
        <dbReference type="Google" id="ProtNLM"/>
    </source>
</evidence>
<dbReference type="Proteomes" id="UP000197007">
    <property type="component" value="Chromosome"/>
</dbReference>
<dbReference type="EMBL" id="CP022022">
    <property type="protein sequence ID" value="ASF43231.1"/>
    <property type="molecule type" value="Genomic_DNA"/>
</dbReference>
<reference evidence="2" key="1">
    <citation type="submission" date="2017-06" db="EMBL/GenBank/DDBJ databases">
        <title>Complete genome sequence of Capnocytophaga sp. KCOM 1579 (=ChDC OS43) isolated from a human refractory periapical abscess lesion.</title>
        <authorList>
            <person name="Kook J.-K."/>
            <person name="Park S.-N."/>
            <person name="Lim Y.K."/>
            <person name="Roh H."/>
        </authorList>
    </citation>
    <scope>NUCLEOTIDE SEQUENCE [LARGE SCALE GENOMIC DNA]</scope>
    <source>
        <strain evidence="2">ChDC OS43</strain>
    </source>
</reference>
<accession>A0A1Z4BPK5</accession>
<dbReference type="Gene3D" id="3.40.50.10140">
    <property type="entry name" value="Toll/interleukin-1 receptor homology (TIR) domain"/>
    <property type="match status" value="1"/>
</dbReference>
<evidence type="ECO:0000313" key="1">
    <source>
        <dbReference type="EMBL" id="ASF43231.1"/>
    </source>
</evidence>